<keyword evidence="3" id="KW-1185">Reference proteome</keyword>
<dbReference type="Proteomes" id="UP001285441">
    <property type="component" value="Unassembled WGS sequence"/>
</dbReference>
<dbReference type="InterPro" id="IPR029069">
    <property type="entry name" value="HotDog_dom_sf"/>
</dbReference>
<feature type="domain" description="Thioesterase" evidence="1">
    <location>
        <begin position="152"/>
        <end position="230"/>
    </location>
</feature>
<dbReference type="SUPFAM" id="SSF54637">
    <property type="entry name" value="Thioesterase/thiol ester dehydrase-isomerase"/>
    <property type="match status" value="1"/>
</dbReference>
<sequence length="250" mass="27125">MATTNRAVVGPAVKPHSAPKDHNQFIKDPVAHFRAIPWCAALLNDPAVLDVIVVDRRPLPSGESNFVRRVMNGPTTVRACVTFFRMLEPTSGQKNKGALTGGVPGQEKGRAISASKELLQGGGPADGEDPKNPFLLFNALLDLGEDLCSYSNTLHGGLFAVLMDEVMGTAANFQSPYGDQDHGAYTVRFNTHFRKTVQTPQIVLVRGRVVKRDGRKLHVRGTIEDKDGNVLGEADGLWIMMAQNVGRSQL</sequence>
<dbReference type="AlphaFoldDB" id="A0AAE0P057"/>
<dbReference type="Pfam" id="PF03061">
    <property type="entry name" value="4HBT"/>
    <property type="match status" value="1"/>
</dbReference>
<evidence type="ECO:0000313" key="3">
    <source>
        <dbReference type="Proteomes" id="UP001285441"/>
    </source>
</evidence>
<reference evidence="2" key="2">
    <citation type="submission" date="2023-06" db="EMBL/GenBank/DDBJ databases">
        <authorList>
            <consortium name="Lawrence Berkeley National Laboratory"/>
            <person name="Haridas S."/>
            <person name="Hensen N."/>
            <person name="Bonometti L."/>
            <person name="Westerberg I."/>
            <person name="Brannstrom I.O."/>
            <person name="Guillou S."/>
            <person name="Cros-Aarteil S."/>
            <person name="Calhoun S."/>
            <person name="Kuo A."/>
            <person name="Mondo S."/>
            <person name="Pangilinan J."/>
            <person name="Riley R."/>
            <person name="LaButti K."/>
            <person name="Andreopoulos B."/>
            <person name="Lipzen A."/>
            <person name="Chen C."/>
            <person name="Yanf M."/>
            <person name="Daum C."/>
            <person name="Ng V."/>
            <person name="Clum A."/>
            <person name="Steindorff A."/>
            <person name="Ohm R."/>
            <person name="Martin F."/>
            <person name="Silar P."/>
            <person name="Natvig D."/>
            <person name="Lalanne C."/>
            <person name="Gautier V."/>
            <person name="Ament-velasquez S.L."/>
            <person name="Kruys A."/>
            <person name="Hutchinson M.I."/>
            <person name="Powell A.J."/>
            <person name="Barry K."/>
            <person name="Miller A.N."/>
            <person name="Grigoriev I.V."/>
            <person name="Debuchy R."/>
            <person name="Gladieux P."/>
            <person name="Thoren M.H."/>
            <person name="Johannesson H."/>
        </authorList>
    </citation>
    <scope>NUCLEOTIDE SEQUENCE</scope>
    <source>
        <strain evidence="2">CBS 232.78</strain>
    </source>
</reference>
<dbReference type="Gene3D" id="3.10.129.10">
    <property type="entry name" value="Hotdog Thioesterase"/>
    <property type="match status" value="1"/>
</dbReference>
<dbReference type="InterPro" id="IPR052061">
    <property type="entry name" value="PTE-AB_protein"/>
</dbReference>
<organism evidence="2 3">
    <name type="scientific">Podospora didyma</name>
    <dbReference type="NCBI Taxonomy" id="330526"/>
    <lineage>
        <taxon>Eukaryota</taxon>
        <taxon>Fungi</taxon>
        <taxon>Dikarya</taxon>
        <taxon>Ascomycota</taxon>
        <taxon>Pezizomycotina</taxon>
        <taxon>Sordariomycetes</taxon>
        <taxon>Sordariomycetidae</taxon>
        <taxon>Sordariales</taxon>
        <taxon>Podosporaceae</taxon>
        <taxon>Podospora</taxon>
    </lineage>
</organism>
<proteinExistence type="predicted"/>
<dbReference type="InterPro" id="IPR006683">
    <property type="entry name" value="Thioestr_dom"/>
</dbReference>
<accession>A0AAE0P057</accession>
<comment type="caution">
    <text evidence="2">The sequence shown here is derived from an EMBL/GenBank/DDBJ whole genome shotgun (WGS) entry which is preliminary data.</text>
</comment>
<dbReference type="EMBL" id="JAULSW010000002">
    <property type="protein sequence ID" value="KAK3390929.1"/>
    <property type="molecule type" value="Genomic_DNA"/>
</dbReference>
<name>A0AAE0P057_9PEZI</name>
<evidence type="ECO:0000313" key="2">
    <source>
        <dbReference type="EMBL" id="KAK3390929.1"/>
    </source>
</evidence>
<evidence type="ECO:0000259" key="1">
    <source>
        <dbReference type="Pfam" id="PF03061"/>
    </source>
</evidence>
<dbReference type="PANTHER" id="PTHR47260:SF3">
    <property type="entry name" value="THIOESTERASE FAMILY PROTEIN (AFU_ORTHOLOGUE AFUA_7G03960)"/>
    <property type="match status" value="1"/>
</dbReference>
<dbReference type="PANTHER" id="PTHR47260">
    <property type="entry name" value="UPF0644 PROTEIN PB2B4.06"/>
    <property type="match status" value="1"/>
</dbReference>
<dbReference type="CDD" id="cd03443">
    <property type="entry name" value="PaaI_thioesterase"/>
    <property type="match status" value="1"/>
</dbReference>
<reference evidence="2" key="1">
    <citation type="journal article" date="2023" name="Mol. Phylogenet. Evol.">
        <title>Genome-scale phylogeny and comparative genomics of the fungal order Sordariales.</title>
        <authorList>
            <person name="Hensen N."/>
            <person name="Bonometti L."/>
            <person name="Westerberg I."/>
            <person name="Brannstrom I.O."/>
            <person name="Guillou S."/>
            <person name="Cros-Aarteil S."/>
            <person name="Calhoun S."/>
            <person name="Haridas S."/>
            <person name="Kuo A."/>
            <person name="Mondo S."/>
            <person name="Pangilinan J."/>
            <person name="Riley R."/>
            <person name="LaButti K."/>
            <person name="Andreopoulos B."/>
            <person name="Lipzen A."/>
            <person name="Chen C."/>
            <person name="Yan M."/>
            <person name="Daum C."/>
            <person name="Ng V."/>
            <person name="Clum A."/>
            <person name="Steindorff A."/>
            <person name="Ohm R.A."/>
            <person name="Martin F."/>
            <person name="Silar P."/>
            <person name="Natvig D.O."/>
            <person name="Lalanne C."/>
            <person name="Gautier V."/>
            <person name="Ament-Velasquez S.L."/>
            <person name="Kruys A."/>
            <person name="Hutchinson M.I."/>
            <person name="Powell A.J."/>
            <person name="Barry K."/>
            <person name="Miller A.N."/>
            <person name="Grigoriev I.V."/>
            <person name="Debuchy R."/>
            <person name="Gladieux P."/>
            <person name="Hiltunen Thoren M."/>
            <person name="Johannesson H."/>
        </authorList>
    </citation>
    <scope>NUCLEOTIDE SEQUENCE</scope>
    <source>
        <strain evidence="2">CBS 232.78</strain>
    </source>
</reference>
<protein>
    <submittedName>
        <fullName evidence="2">HotDog domain-containing protein</fullName>
    </submittedName>
</protein>
<gene>
    <name evidence="2" type="ORF">B0H63DRAFT_557805</name>
</gene>